<dbReference type="RefSeq" id="WP_190126704.1">
    <property type="nucleotide sequence ID" value="NZ_BMWG01000031.1"/>
</dbReference>
<organism evidence="1 2">
    <name type="scientific">Streptomyces inusitatus</name>
    <dbReference type="NCBI Taxonomy" id="68221"/>
    <lineage>
        <taxon>Bacteria</taxon>
        <taxon>Bacillati</taxon>
        <taxon>Actinomycetota</taxon>
        <taxon>Actinomycetes</taxon>
        <taxon>Kitasatosporales</taxon>
        <taxon>Streptomycetaceae</taxon>
        <taxon>Streptomyces</taxon>
    </lineage>
</organism>
<name>A0A918QMZ4_9ACTN</name>
<reference evidence="1" key="2">
    <citation type="submission" date="2020-09" db="EMBL/GenBank/DDBJ databases">
        <authorList>
            <person name="Sun Q."/>
            <person name="Ohkuma M."/>
        </authorList>
    </citation>
    <scope>NUCLEOTIDE SEQUENCE</scope>
    <source>
        <strain evidence="1">JCM 4988</strain>
    </source>
</reference>
<dbReference type="EMBL" id="BMWG01000031">
    <property type="protein sequence ID" value="GGZ60728.1"/>
    <property type="molecule type" value="Genomic_DNA"/>
</dbReference>
<accession>A0A918QMZ4</accession>
<sequence>MFHRITTVRARSSDAVPRHRTAWYPAVTLATAVCATGVCATAMTGTAGAIIGVMATSHTGDGTGNHEEDRG</sequence>
<dbReference type="AlphaFoldDB" id="A0A918QMZ4"/>
<evidence type="ECO:0000313" key="2">
    <source>
        <dbReference type="Proteomes" id="UP000630936"/>
    </source>
</evidence>
<gene>
    <name evidence="1" type="ORF">GCM10010387_63010</name>
</gene>
<proteinExistence type="predicted"/>
<keyword evidence="2" id="KW-1185">Reference proteome</keyword>
<protein>
    <submittedName>
        <fullName evidence="1">Uncharacterized protein</fullName>
    </submittedName>
</protein>
<dbReference type="Proteomes" id="UP000630936">
    <property type="component" value="Unassembled WGS sequence"/>
</dbReference>
<reference evidence="1" key="1">
    <citation type="journal article" date="2014" name="Int. J. Syst. Evol. Microbiol.">
        <title>Complete genome sequence of Corynebacterium casei LMG S-19264T (=DSM 44701T), isolated from a smear-ripened cheese.</title>
        <authorList>
            <consortium name="US DOE Joint Genome Institute (JGI-PGF)"/>
            <person name="Walter F."/>
            <person name="Albersmeier A."/>
            <person name="Kalinowski J."/>
            <person name="Ruckert C."/>
        </authorList>
    </citation>
    <scope>NUCLEOTIDE SEQUENCE</scope>
    <source>
        <strain evidence="1">JCM 4988</strain>
    </source>
</reference>
<comment type="caution">
    <text evidence="1">The sequence shown here is derived from an EMBL/GenBank/DDBJ whole genome shotgun (WGS) entry which is preliminary data.</text>
</comment>
<evidence type="ECO:0000313" key="1">
    <source>
        <dbReference type="EMBL" id="GGZ60728.1"/>
    </source>
</evidence>